<dbReference type="Pfam" id="PF02518">
    <property type="entry name" value="HATPase_c"/>
    <property type="match status" value="1"/>
</dbReference>
<evidence type="ECO:0000256" key="12">
    <source>
        <dbReference type="ARBA" id="ARBA00023136"/>
    </source>
</evidence>
<dbReference type="GO" id="GO:0000156">
    <property type="term" value="F:phosphorelay response regulator activity"/>
    <property type="evidence" value="ECO:0007669"/>
    <property type="project" value="TreeGrafter"/>
</dbReference>
<evidence type="ECO:0000256" key="1">
    <source>
        <dbReference type="ARBA" id="ARBA00000085"/>
    </source>
</evidence>
<gene>
    <name evidence="15" type="ORF">EOS_22120</name>
</gene>
<evidence type="ECO:0000256" key="4">
    <source>
        <dbReference type="ARBA" id="ARBA00022553"/>
    </source>
</evidence>
<feature type="transmembrane region" description="Helical" evidence="13">
    <location>
        <begin position="372"/>
        <end position="389"/>
    </location>
</feature>
<dbReference type="Pfam" id="PF13188">
    <property type="entry name" value="PAS_8"/>
    <property type="match status" value="1"/>
</dbReference>
<reference evidence="15 16" key="1">
    <citation type="journal article" date="2015" name="Genome Announc.">
        <title>Draft Genome Sequence of Burkholderia sp. Strain PML1(12), an Ectomycorrhizosphere-Inhabiting Bacterium with Effective Mineral-Weathering Ability.</title>
        <authorList>
            <person name="Uroz S."/>
            <person name="Oger P."/>
        </authorList>
    </citation>
    <scope>NUCLEOTIDE SEQUENCE [LARGE SCALE GENOMIC DNA]</scope>
    <source>
        <strain evidence="16">PML1(12)</strain>
    </source>
</reference>
<sequence length="816" mass="89334">MPWRFPFRNPRWPGPSIGKRFFLEWMLIGAVGVAAVLYGVVSPLTERASFLIYDQLLSHSASRPSAGIVIVAVDDESIAELGRWPWPRETHAALLDQLAKAKPASVAYDVLFTEPSPGDAAFAQAMKHVPTYLPLLVDRLPVNQNEPAAVEPVPVLRAAAAGVGHIDLEVNQDGIVRSVSLFEGSGKNWWPSITVPVYRAMRGPDAPLPGIEPAAADAAFAASGPAGAGELKRAHRMMIPFSHTSLDYPRVSFAAAMQGSVPPEFFAGKIVLVGATAAGLRDRFATPISGDVGELPGVDIYATILDGLFDGRAIEPVSNKAAGWTSLVPIGILLAGLLVMSPFQSLILTIALACASLISSACMVYLRSRWLSPVPALGGLALIYLLWSWRRLEVAMSYLGQELRLLAAEPNLLPGAEQKPQGAAGDLLERLIALTRQAVQRQRNMRQFIWDSLNSLPEPIMVCDRDGRILMVNDPARLHFGPVRFNDMSIVQIFSDFHFVRLVDEDSSGALPSGMSWPAMLDPRVERHAEVMMHGIEVRDRHGRDHMLRYAPCTTSAGGSLGWIASWVDITALHASERQRDDMLHLLSHDMRSPQASILALLDTERPHIDSTRAMDLMERVERYARRTLALADDFVQLARAESQHYSLELLNLHELAIDASDEIWPLAHAKDIEVRCESEGEAFWVLADRSLMTRALINLLSNAVKYSPPATRVDCIVSEMPGAIVCVVQDMGYGIALEQQAHLFERFRRFHLDGQPPSDGTGLGMAFVKTVISRHAGEIAIKSAPDQGTTVTITLRAQTVEPREASDNEPAAQKQ</sequence>
<dbReference type="InterPro" id="IPR004358">
    <property type="entry name" value="Sig_transdc_His_kin-like_C"/>
</dbReference>
<keyword evidence="10 13" id="KW-1133">Transmembrane helix</keyword>
<keyword evidence="8" id="KW-0418">Kinase</keyword>
<dbReference type="GO" id="GO:0030295">
    <property type="term" value="F:protein kinase activator activity"/>
    <property type="evidence" value="ECO:0007669"/>
    <property type="project" value="TreeGrafter"/>
</dbReference>
<evidence type="ECO:0000256" key="3">
    <source>
        <dbReference type="ARBA" id="ARBA00012438"/>
    </source>
</evidence>
<evidence type="ECO:0000256" key="10">
    <source>
        <dbReference type="ARBA" id="ARBA00022989"/>
    </source>
</evidence>
<keyword evidence="12 13" id="KW-0472">Membrane</keyword>
<evidence type="ECO:0000256" key="2">
    <source>
        <dbReference type="ARBA" id="ARBA00004429"/>
    </source>
</evidence>
<dbReference type="GO" id="GO:0007234">
    <property type="term" value="P:osmosensory signaling via phosphorelay pathway"/>
    <property type="evidence" value="ECO:0007669"/>
    <property type="project" value="TreeGrafter"/>
</dbReference>
<dbReference type="Gene3D" id="3.30.565.10">
    <property type="entry name" value="Histidine kinase-like ATPase, C-terminal domain"/>
    <property type="match status" value="1"/>
</dbReference>
<dbReference type="Gene3D" id="1.10.287.130">
    <property type="match status" value="1"/>
</dbReference>
<evidence type="ECO:0000256" key="9">
    <source>
        <dbReference type="ARBA" id="ARBA00022840"/>
    </source>
</evidence>
<evidence type="ECO:0000256" key="6">
    <source>
        <dbReference type="ARBA" id="ARBA00022692"/>
    </source>
</evidence>
<dbReference type="FunFam" id="3.30.565.10:FF:000006">
    <property type="entry name" value="Sensor histidine kinase WalK"/>
    <property type="match status" value="1"/>
</dbReference>
<feature type="domain" description="Histidine kinase" evidence="14">
    <location>
        <begin position="586"/>
        <end position="800"/>
    </location>
</feature>
<protein>
    <recommendedName>
        <fullName evidence="3">histidine kinase</fullName>
        <ecNumber evidence="3">2.7.13.3</ecNumber>
    </recommendedName>
</protein>
<keyword evidence="11" id="KW-0902">Two-component regulatory system</keyword>
<dbReference type="PRINTS" id="PR00344">
    <property type="entry name" value="BCTRLSENSOR"/>
</dbReference>
<feature type="transmembrane region" description="Helical" evidence="13">
    <location>
        <begin position="346"/>
        <end position="366"/>
    </location>
</feature>
<keyword evidence="6 13" id="KW-0812">Transmembrane</keyword>
<dbReference type="GO" id="GO:0005886">
    <property type="term" value="C:plasma membrane"/>
    <property type="evidence" value="ECO:0007669"/>
    <property type="project" value="UniProtKB-SubCell"/>
</dbReference>
<keyword evidence="7" id="KW-0547">Nucleotide-binding</keyword>
<dbReference type="PROSITE" id="PS50109">
    <property type="entry name" value="HIS_KIN"/>
    <property type="match status" value="1"/>
</dbReference>
<evidence type="ECO:0000259" key="14">
    <source>
        <dbReference type="PROSITE" id="PS50109"/>
    </source>
</evidence>
<dbReference type="InterPro" id="IPR000014">
    <property type="entry name" value="PAS"/>
</dbReference>
<dbReference type="OrthoDB" id="9806704at2"/>
<dbReference type="InterPro" id="IPR036890">
    <property type="entry name" value="HATPase_C_sf"/>
</dbReference>
<dbReference type="GO" id="GO:0000155">
    <property type="term" value="F:phosphorelay sensor kinase activity"/>
    <property type="evidence" value="ECO:0007669"/>
    <property type="project" value="InterPro"/>
</dbReference>
<keyword evidence="9" id="KW-0067">ATP-binding</keyword>
<comment type="catalytic activity">
    <reaction evidence="1">
        <text>ATP + protein L-histidine = ADP + protein N-phospho-L-histidine.</text>
        <dbReference type="EC" id="2.7.13.3"/>
    </reaction>
</comment>
<dbReference type="InterPro" id="IPR017181">
    <property type="entry name" value="Sig_transdc_His_kin_CHASE2"/>
</dbReference>
<accession>A0A0J1CTQ4</accession>
<dbReference type="SUPFAM" id="SSF55874">
    <property type="entry name" value="ATPase domain of HSP90 chaperone/DNA topoisomerase II/histidine kinase"/>
    <property type="match status" value="1"/>
</dbReference>
<organism evidence="15 16">
    <name type="scientific">Caballeronia mineralivorans PML1(12)</name>
    <dbReference type="NCBI Taxonomy" id="908627"/>
    <lineage>
        <taxon>Bacteria</taxon>
        <taxon>Pseudomonadati</taxon>
        <taxon>Pseudomonadota</taxon>
        <taxon>Betaproteobacteria</taxon>
        <taxon>Burkholderiales</taxon>
        <taxon>Burkholderiaceae</taxon>
        <taxon>Caballeronia</taxon>
    </lineage>
</organism>
<dbReference type="GO" id="GO:0005524">
    <property type="term" value="F:ATP binding"/>
    <property type="evidence" value="ECO:0007669"/>
    <property type="project" value="UniProtKB-KW"/>
</dbReference>
<dbReference type="AlphaFoldDB" id="A0A0J1CTQ4"/>
<dbReference type="CDD" id="cd00082">
    <property type="entry name" value="HisKA"/>
    <property type="match status" value="1"/>
</dbReference>
<keyword evidence="5" id="KW-0808">Transferase</keyword>
<keyword evidence="4" id="KW-0597">Phosphoprotein</keyword>
<comment type="caution">
    <text evidence="15">The sequence shown here is derived from an EMBL/GenBank/DDBJ whole genome shotgun (WGS) entry which is preliminary data.</text>
</comment>
<dbReference type="SUPFAM" id="SSF55785">
    <property type="entry name" value="PYP-like sensor domain (PAS domain)"/>
    <property type="match status" value="1"/>
</dbReference>
<dbReference type="InterPro" id="IPR035965">
    <property type="entry name" value="PAS-like_dom_sf"/>
</dbReference>
<comment type="subcellular location">
    <subcellularLocation>
        <location evidence="2">Cell inner membrane</location>
        <topology evidence="2">Multi-pass membrane protein</topology>
    </subcellularLocation>
</comment>
<dbReference type="RefSeq" id="WP_047848848.1">
    <property type="nucleotide sequence ID" value="NZ_AEJF01000136.1"/>
</dbReference>
<dbReference type="InterPro" id="IPR007890">
    <property type="entry name" value="CHASE2"/>
</dbReference>
<evidence type="ECO:0000313" key="16">
    <source>
        <dbReference type="Proteomes" id="UP000035963"/>
    </source>
</evidence>
<dbReference type="InterPro" id="IPR003594">
    <property type="entry name" value="HATPase_dom"/>
</dbReference>
<dbReference type="PIRSF" id="PIRSF037347">
    <property type="entry name" value="STHK_CHASE2_PAS_prd"/>
    <property type="match status" value="1"/>
</dbReference>
<dbReference type="InterPro" id="IPR050351">
    <property type="entry name" value="BphY/WalK/GraS-like"/>
</dbReference>
<dbReference type="Proteomes" id="UP000035963">
    <property type="component" value="Unassembled WGS sequence"/>
</dbReference>
<dbReference type="InterPro" id="IPR005467">
    <property type="entry name" value="His_kinase_dom"/>
</dbReference>
<dbReference type="CDD" id="cd00130">
    <property type="entry name" value="PAS"/>
    <property type="match status" value="1"/>
</dbReference>
<keyword evidence="16" id="KW-1185">Reference proteome</keyword>
<dbReference type="PANTHER" id="PTHR42878:SF7">
    <property type="entry name" value="SENSOR HISTIDINE KINASE GLRK"/>
    <property type="match status" value="1"/>
</dbReference>
<proteinExistence type="predicted"/>
<evidence type="ECO:0000256" key="11">
    <source>
        <dbReference type="ARBA" id="ARBA00023012"/>
    </source>
</evidence>
<dbReference type="InterPro" id="IPR003661">
    <property type="entry name" value="HisK_dim/P_dom"/>
</dbReference>
<evidence type="ECO:0000256" key="8">
    <source>
        <dbReference type="ARBA" id="ARBA00022777"/>
    </source>
</evidence>
<dbReference type="SMART" id="SM00387">
    <property type="entry name" value="HATPase_c"/>
    <property type="match status" value="1"/>
</dbReference>
<dbReference type="EMBL" id="AEJF01000136">
    <property type="protein sequence ID" value="KLU23989.1"/>
    <property type="molecule type" value="Genomic_DNA"/>
</dbReference>
<evidence type="ECO:0000256" key="5">
    <source>
        <dbReference type="ARBA" id="ARBA00022679"/>
    </source>
</evidence>
<evidence type="ECO:0000256" key="7">
    <source>
        <dbReference type="ARBA" id="ARBA00022741"/>
    </source>
</evidence>
<dbReference type="PATRIC" id="fig|908627.4.peg.4943"/>
<dbReference type="Pfam" id="PF05226">
    <property type="entry name" value="CHASE2"/>
    <property type="match status" value="1"/>
</dbReference>
<dbReference type="SMART" id="SM01080">
    <property type="entry name" value="CHASE2"/>
    <property type="match status" value="1"/>
</dbReference>
<dbReference type="Gene3D" id="3.30.450.20">
    <property type="entry name" value="PAS domain"/>
    <property type="match status" value="1"/>
</dbReference>
<evidence type="ECO:0000313" key="15">
    <source>
        <dbReference type="EMBL" id="KLU23989.1"/>
    </source>
</evidence>
<dbReference type="PANTHER" id="PTHR42878">
    <property type="entry name" value="TWO-COMPONENT HISTIDINE KINASE"/>
    <property type="match status" value="1"/>
</dbReference>
<name>A0A0J1CTQ4_9BURK</name>
<evidence type="ECO:0000256" key="13">
    <source>
        <dbReference type="SAM" id="Phobius"/>
    </source>
</evidence>
<feature type="transmembrane region" description="Helical" evidence="13">
    <location>
        <begin position="21"/>
        <end position="41"/>
    </location>
</feature>
<dbReference type="InterPro" id="IPR036097">
    <property type="entry name" value="HisK_dim/P_sf"/>
</dbReference>
<dbReference type="EC" id="2.7.13.3" evidence="3"/>
<dbReference type="SUPFAM" id="SSF47384">
    <property type="entry name" value="Homodimeric domain of signal transducing histidine kinase"/>
    <property type="match status" value="1"/>
</dbReference>